<gene>
    <name evidence="1" type="ORF">SAMN04489712_11732</name>
</gene>
<protein>
    <recommendedName>
        <fullName evidence="3">WYL domain-containing protein</fullName>
    </recommendedName>
</protein>
<dbReference type="EMBL" id="FNVO01000017">
    <property type="protein sequence ID" value="SEG84602.1"/>
    <property type="molecule type" value="Genomic_DNA"/>
</dbReference>
<dbReference type="OrthoDB" id="8555652at2"/>
<dbReference type="Proteomes" id="UP000236723">
    <property type="component" value="Unassembled WGS sequence"/>
</dbReference>
<organism evidence="1 2">
    <name type="scientific">Thermomonospora echinospora</name>
    <dbReference type="NCBI Taxonomy" id="1992"/>
    <lineage>
        <taxon>Bacteria</taxon>
        <taxon>Bacillati</taxon>
        <taxon>Actinomycetota</taxon>
        <taxon>Actinomycetes</taxon>
        <taxon>Streptosporangiales</taxon>
        <taxon>Thermomonosporaceae</taxon>
        <taxon>Thermomonospora</taxon>
    </lineage>
</organism>
<sequence>MEPVDAETCVLLCGANNLDEIVVWVALMDIGFEVHDPPELVERIGAMADRLRAASRTTGR</sequence>
<accession>A0A1H6DHH5</accession>
<reference evidence="2" key="1">
    <citation type="submission" date="2016-10" db="EMBL/GenBank/DDBJ databases">
        <authorList>
            <person name="Varghese N."/>
            <person name="Submissions S."/>
        </authorList>
    </citation>
    <scope>NUCLEOTIDE SEQUENCE [LARGE SCALE GENOMIC DNA]</scope>
    <source>
        <strain evidence="2">DSM 43163</strain>
    </source>
</reference>
<dbReference type="RefSeq" id="WP_103942233.1">
    <property type="nucleotide sequence ID" value="NZ_FNVO01000017.1"/>
</dbReference>
<evidence type="ECO:0008006" key="3">
    <source>
        <dbReference type="Google" id="ProtNLM"/>
    </source>
</evidence>
<proteinExistence type="predicted"/>
<keyword evidence="2" id="KW-1185">Reference proteome</keyword>
<evidence type="ECO:0000313" key="1">
    <source>
        <dbReference type="EMBL" id="SEG84602.1"/>
    </source>
</evidence>
<name>A0A1H6DHH5_9ACTN</name>
<dbReference type="AlphaFoldDB" id="A0A1H6DHH5"/>
<evidence type="ECO:0000313" key="2">
    <source>
        <dbReference type="Proteomes" id="UP000236723"/>
    </source>
</evidence>